<organism evidence="1">
    <name type="scientific">Arundo donax</name>
    <name type="common">Giant reed</name>
    <name type="synonym">Donax arundinaceus</name>
    <dbReference type="NCBI Taxonomy" id="35708"/>
    <lineage>
        <taxon>Eukaryota</taxon>
        <taxon>Viridiplantae</taxon>
        <taxon>Streptophyta</taxon>
        <taxon>Embryophyta</taxon>
        <taxon>Tracheophyta</taxon>
        <taxon>Spermatophyta</taxon>
        <taxon>Magnoliopsida</taxon>
        <taxon>Liliopsida</taxon>
        <taxon>Poales</taxon>
        <taxon>Poaceae</taxon>
        <taxon>PACMAD clade</taxon>
        <taxon>Arundinoideae</taxon>
        <taxon>Arundineae</taxon>
        <taxon>Arundo</taxon>
    </lineage>
</organism>
<name>A0A0A9C4L1_ARUDO</name>
<sequence length="33" mass="3709">MSFLDTAYRISRAVVRLHPQLVIELAQWGHGSG</sequence>
<protein>
    <submittedName>
        <fullName evidence="1">Uncharacterized protein</fullName>
    </submittedName>
</protein>
<accession>A0A0A9C4L1</accession>
<reference evidence="1" key="2">
    <citation type="journal article" date="2015" name="Data Brief">
        <title>Shoot transcriptome of the giant reed, Arundo donax.</title>
        <authorList>
            <person name="Barrero R.A."/>
            <person name="Guerrero F.D."/>
            <person name="Moolhuijzen P."/>
            <person name="Goolsby J.A."/>
            <person name="Tidwell J."/>
            <person name="Bellgard S.E."/>
            <person name="Bellgard M.I."/>
        </authorList>
    </citation>
    <scope>NUCLEOTIDE SEQUENCE</scope>
    <source>
        <tissue evidence="1">Shoot tissue taken approximately 20 cm above the soil surface</tissue>
    </source>
</reference>
<reference evidence="1" key="1">
    <citation type="submission" date="2014-09" db="EMBL/GenBank/DDBJ databases">
        <authorList>
            <person name="Magalhaes I.L.F."/>
            <person name="Oliveira U."/>
            <person name="Santos F.R."/>
            <person name="Vidigal T.H.D.A."/>
            <person name="Brescovit A.D."/>
            <person name="Santos A.J."/>
        </authorList>
    </citation>
    <scope>NUCLEOTIDE SEQUENCE</scope>
    <source>
        <tissue evidence="1">Shoot tissue taken approximately 20 cm above the soil surface</tissue>
    </source>
</reference>
<dbReference type="AlphaFoldDB" id="A0A0A9C4L1"/>
<dbReference type="EMBL" id="GBRH01227389">
    <property type="protein sequence ID" value="JAD70506.1"/>
    <property type="molecule type" value="Transcribed_RNA"/>
</dbReference>
<proteinExistence type="predicted"/>
<evidence type="ECO:0000313" key="1">
    <source>
        <dbReference type="EMBL" id="JAD70506.1"/>
    </source>
</evidence>